<evidence type="ECO:0000313" key="5">
    <source>
        <dbReference type="Proteomes" id="UP001180020"/>
    </source>
</evidence>
<evidence type="ECO:0000259" key="3">
    <source>
        <dbReference type="Pfam" id="PF03101"/>
    </source>
</evidence>
<feature type="domain" description="FAR1" evidence="3">
    <location>
        <begin position="82"/>
        <end position="127"/>
    </location>
</feature>
<proteinExistence type="predicted"/>
<gene>
    <name evidence="4" type="ORF">QJS10_CPB15g02095</name>
</gene>
<evidence type="ECO:0000256" key="2">
    <source>
        <dbReference type="SAM" id="MobiDB-lite"/>
    </source>
</evidence>
<comment type="caution">
    <text evidence="4">The sequence shown here is derived from an EMBL/GenBank/DDBJ whole genome shotgun (WGS) entry which is preliminary data.</text>
</comment>
<accession>A0AAV9D7T1</accession>
<dbReference type="Pfam" id="PF03101">
    <property type="entry name" value="FAR1"/>
    <property type="match status" value="1"/>
</dbReference>
<dbReference type="InterPro" id="IPR004330">
    <property type="entry name" value="FAR1_DNA_bnd_dom"/>
</dbReference>
<sequence>MDISNTENPNSSNSEDMLSFSDVDRNSYDNNITLNSDDKLDLNVEEIHSDDQKTLTGGQNMSCSKPEVGMTFYSEADAFNSYNEYAKRQGFSVRKGHLGRRSDGTIRSRKFMCNKEGLRHEDIRRQETLDLAERGLERLREEVESLLQNIKVKCNVDFVKNNVQNVTNVCDDNFLKSRITMRSPCITKRGQQCDNKPGRKKGALERRRKRKETKNACNSIYDDIRNNDLVAPDPFILTQGTAHESGRKTQNGPVCVTSENIVKKAVKNQIFCTQEKVLKWKLTGPNGRKKRQGEAEQMDLDDPIANFWPSTYIFTSMFEICEKHTKNV</sequence>
<evidence type="ECO:0000256" key="1">
    <source>
        <dbReference type="SAM" id="Coils"/>
    </source>
</evidence>
<protein>
    <recommendedName>
        <fullName evidence="3">FAR1 domain-containing protein</fullName>
    </recommendedName>
</protein>
<feature type="coiled-coil region" evidence="1">
    <location>
        <begin position="129"/>
        <end position="156"/>
    </location>
</feature>
<dbReference type="AlphaFoldDB" id="A0AAV9D7T1"/>
<dbReference type="PANTHER" id="PTHR46328">
    <property type="entry name" value="FAR-RED IMPAIRED RESPONSIVE (FAR1) FAMILY PROTEIN-RELATED"/>
    <property type="match status" value="1"/>
</dbReference>
<reference evidence="4" key="1">
    <citation type="journal article" date="2023" name="Nat. Commun.">
        <title>Diploid and tetraploid genomes of Acorus and the evolution of monocots.</title>
        <authorList>
            <person name="Ma L."/>
            <person name="Liu K.W."/>
            <person name="Li Z."/>
            <person name="Hsiao Y.Y."/>
            <person name="Qi Y."/>
            <person name="Fu T."/>
            <person name="Tang G.D."/>
            <person name="Zhang D."/>
            <person name="Sun W.H."/>
            <person name="Liu D.K."/>
            <person name="Li Y."/>
            <person name="Chen G.Z."/>
            <person name="Liu X.D."/>
            <person name="Liao X.Y."/>
            <person name="Jiang Y.T."/>
            <person name="Yu X."/>
            <person name="Hao Y."/>
            <person name="Huang J."/>
            <person name="Zhao X.W."/>
            <person name="Ke S."/>
            <person name="Chen Y.Y."/>
            <person name="Wu W.L."/>
            <person name="Hsu J.L."/>
            <person name="Lin Y.F."/>
            <person name="Huang M.D."/>
            <person name="Li C.Y."/>
            <person name="Huang L."/>
            <person name="Wang Z.W."/>
            <person name="Zhao X."/>
            <person name="Zhong W.Y."/>
            <person name="Peng D.H."/>
            <person name="Ahmad S."/>
            <person name="Lan S."/>
            <person name="Zhang J.S."/>
            <person name="Tsai W.C."/>
            <person name="Van de Peer Y."/>
            <person name="Liu Z.J."/>
        </authorList>
    </citation>
    <scope>NUCLEOTIDE SEQUENCE</scope>
    <source>
        <strain evidence="4">CP</strain>
    </source>
</reference>
<feature type="compositionally biased region" description="Low complexity" evidence="2">
    <location>
        <begin position="1"/>
        <end position="15"/>
    </location>
</feature>
<evidence type="ECO:0000313" key="4">
    <source>
        <dbReference type="EMBL" id="KAK1296859.1"/>
    </source>
</evidence>
<organism evidence="4 5">
    <name type="scientific">Acorus calamus</name>
    <name type="common">Sweet flag</name>
    <dbReference type="NCBI Taxonomy" id="4465"/>
    <lineage>
        <taxon>Eukaryota</taxon>
        <taxon>Viridiplantae</taxon>
        <taxon>Streptophyta</taxon>
        <taxon>Embryophyta</taxon>
        <taxon>Tracheophyta</taxon>
        <taxon>Spermatophyta</taxon>
        <taxon>Magnoliopsida</taxon>
        <taxon>Liliopsida</taxon>
        <taxon>Acoraceae</taxon>
        <taxon>Acorus</taxon>
    </lineage>
</organism>
<dbReference type="Proteomes" id="UP001180020">
    <property type="component" value="Unassembled WGS sequence"/>
</dbReference>
<feature type="region of interest" description="Disordered" evidence="2">
    <location>
        <begin position="188"/>
        <end position="211"/>
    </location>
</feature>
<feature type="compositionally biased region" description="Basic residues" evidence="2">
    <location>
        <begin position="198"/>
        <end position="211"/>
    </location>
</feature>
<name>A0AAV9D7T1_ACOCL</name>
<keyword evidence="1" id="KW-0175">Coiled coil</keyword>
<feature type="region of interest" description="Disordered" evidence="2">
    <location>
        <begin position="1"/>
        <end position="22"/>
    </location>
</feature>
<dbReference type="EMBL" id="JAUJYO010000015">
    <property type="protein sequence ID" value="KAK1296859.1"/>
    <property type="molecule type" value="Genomic_DNA"/>
</dbReference>
<keyword evidence="5" id="KW-1185">Reference proteome</keyword>
<reference evidence="4" key="2">
    <citation type="submission" date="2023-06" db="EMBL/GenBank/DDBJ databases">
        <authorList>
            <person name="Ma L."/>
            <person name="Liu K.-W."/>
            <person name="Li Z."/>
            <person name="Hsiao Y.-Y."/>
            <person name="Qi Y."/>
            <person name="Fu T."/>
            <person name="Tang G."/>
            <person name="Zhang D."/>
            <person name="Sun W.-H."/>
            <person name="Liu D.-K."/>
            <person name="Li Y."/>
            <person name="Chen G.-Z."/>
            <person name="Liu X.-D."/>
            <person name="Liao X.-Y."/>
            <person name="Jiang Y.-T."/>
            <person name="Yu X."/>
            <person name="Hao Y."/>
            <person name="Huang J."/>
            <person name="Zhao X.-W."/>
            <person name="Ke S."/>
            <person name="Chen Y.-Y."/>
            <person name="Wu W.-L."/>
            <person name="Hsu J.-L."/>
            <person name="Lin Y.-F."/>
            <person name="Huang M.-D."/>
            <person name="Li C.-Y."/>
            <person name="Huang L."/>
            <person name="Wang Z.-W."/>
            <person name="Zhao X."/>
            <person name="Zhong W.-Y."/>
            <person name="Peng D.-H."/>
            <person name="Ahmad S."/>
            <person name="Lan S."/>
            <person name="Zhang J.-S."/>
            <person name="Tsai W.-C."/>
            <person name="Van De Peer Y."/>
            <person name="Liu Z.-J."/>
        </authorList>
    </citation>
    <scope>NUCLEOTIDE SEQUENCE</scope>
    <source>
        <strain evidence="4">CP</strain>
        <tissue evidence="4">Leaves</tissue>
    </source>
</reference>